<protein>
    <submittedName>
        <fullName evidence="1">Uncharacterized protein</fullName>
    </submittedName>
</protein>
<reference evidence="1 2" key="1">
    <citation type="submission" date="2023-07" db="EMBL/GenBank/DDBJ databases">
        <title>Genomic Encyclopedia of Type Strains, Phase IV (KMG-IV): sequencing the most valuable type-strain genomes for metagenomic binning, comparative biology and taxonomic classification.</title>
        <authorList>
            <person name="Goeker M."/>
        </authorList>
    </citation>
    <scope>NUCLEOTIDE SEQUENCE [LARGE SCALE GENOMIC DNA]</scope>
    <source>
        <strain evidence="1 2">DSM 12396</strain>
    </source>
</reference>
<name>A0ABU0B861_9FIRM</name>
<proteinExistence type="predicted"/>
<dbReference type="Proteomes" id="UP001225644">
    <property type="component" value="Unassembled WGS sequence"/>
</dbReference>
<organism evidence="1 2">
    <name type="scientific">Desulfofundulus luciae</name>
    <dbReference type="NCBI Taxonomy" id="74702"/>
    <lineage>
        <taxon>Bacteria</taxon>
        <taxon>Bacillati</taxon>
        <taxon>Bacillota</taxon>
        <taxon>Clostridia</taxon>
        <taxon>Eubacteriales</taxon>
        <taxon>Peptococcaceae</taxon>
        <taxon>Desulfofundulus</taxon>
    </lineage>
</organism>
<accession>A0ABU0B861</accession>
<sequence length="66" mass="7416">MPQSTTRLAPLPGENFTPDTDPAYFFRLALFPQAFIHSRRNRTALEKALGIQKVRPAPAYPFSLSP</sequence>
<gene>
    <name evidence="1" type="ORF">J2Z49_002733</name>
</gene>
<comment type="caution">
    <text evidence="1">The sequence shown here is derived from an EMBL/GenBank/DDBJ whole genome shotgun (WGS) entry which is preliminary data.</text>
</comment>
<dbReference type="EMBL" id="JAUSUX010000032">
    <property type="protein sequence ID" value="MDQ0287603.1"/>
    <property type="molecule type" value="Genomic_DNA"/>
</dbReference>
<dbReference type="RefSeq" id="WP_307403453.1">
    <property type="nucleotide sequence ID" value="NZ_JAUSUX010000032.1"/>
</dbReference>
<keyword evidence="2" id="KW-1185">Reference proteome</keyword>
<evidence type="ECO:0000313" key="1">
    <source>
        <dbReference type="EMBL" id="MDQ0287603.1"/>
    </source>
</evidence>
<evidence type="ECO:0000313" key="2">
    <source>
        <dbReference type="Proteomes" id="UP001225644"/>
    </source>
</evidence>